<sequence>MATEQLPSSHKRRDNERFSDVSDERNKMLPPLSPITHLQPTASSSLYEVVRPIHHLVEDLSNQVEYSLDKCKNPKDGLTQDEAAAVYLYTLQWPTEKISFYTMFNRALRDENRMKLVPFHQYLNLFMSAFKKLPSVNDRIWRGEAGDWGAEYESGTVHVWWGVSSCSKMLSVTGGFFDSKKKCTVYCIKSLNGKSIQNHSDFPNESEAILSPGTYLSVISSVNMSEDILLVDLEEIVPTPEQIAQLTTAPSEHSLYRVLNQTLCGESRSALEPWLPYLKLFLTALNKLPSYQGFVYRAVKENKSNTYRPGKTRMWWSFMSATTNVSMVEELIGQQGSRTVFSIECKNGKCIAAHSSFPMEDEIILLPGFYFENQYEYINEDKINYDLKCIICLQPLQTPVSLRCRHIFCLICIQNWIQRQRSCPICRLSCEINCVLKELTHGRIYNQLNRLPVRCLRCKMVGIHRSQFTKHFQRCSKNLLYWTIKRRNRRGRLHSSTTTTSVDHSSEIVNRNSQQTNIDDHDIELEMRNENTSVTHQAFNDTFLFNFCCLICTGISLIILKKLNH</sequence>
<dbReference type="GO" id="GO:0016779">
    <property type="term" value="F:nucleotidyltransferase activity"/>
    <property type="evidence" value="ECO:0007669"/>
    <property type="project" value="UniProtKB-KW"/>
</dbReference>
<dbReference type="PROSITE" id="PS51996">
    <property type="entry name" value="TR_MART"/>
    <property type="match status" value="1"/>
</dbReference>
<keyword evidence="10" id="KW-0521">NADP</keyword>
<evidence type="ECO:0000256" key="2">
    <source>
        <dbReference type="ARBA" id="ARBA00022676"/>
    </source>
</evidence>
<evidence type="ECO:0000313" key="14">
    <source>
        <dbReference type="EMBL" id="CAF3696374.1"/>
    </source>
</evidence>
<dbReference type="PANTHER" id="PTHR46016">
    <property type="entry name" value="ZINC FINGER, RING/FYVE/PHD-TYPE"/>
    <property type="match status" value="1"/>
</dbReference>
<dbReference type="InterPro" id="IPR051438">
    <property type="entry name" value="RNF_E3_ubiq-protein_ligase"/>
</dbReference>
<feature type="region of interest" description="Disordered" evidence="11">
    <location>
        <begin position="1"/>
        <end position="35"/>
    </location>
</feature>
<dbReference type="GO" id="GO:0006511">
    <property type="term" value="P:ubiquitin-dependent protein catabolic process"/>
    <property type="evidence" value="ECO:0007669"/>
    <property type="project" value="TreeGrafter"/>
</dbReference>
<keyword evidence="12" id="KW-0472">Membrane</keyword>
<keyword evidence="12" id="KW-1133">Transmembrane helix</keyword>
<comment type="caution">
    <text evidence="14">The sequence shown here is derived from an EMBL/GenBank/DDBJ whole genome shotgun (WGS) entry which is preliminary data.</text>
</comment>
<comment type="catalytic activity">
    <reaction evidence="8 10">
        <text>L-arginyl-[protein] + NAD(+) = N(omega)-(ADP-D-ribosyl)-L-arginyl-[protein] + nicotinamide + H(+)</text>
        <dbReference type="Rhea" id="RHEA:19149"/>
        <dbReference type="Rhea" id="RHEA-COMP:10532"/>
        <dbReference type="Rhea" id="RHEA-COMP:15087"/>
        <dbReference type="ChEBI" id="CHEBI:15378"/>
        <dbReference type="ChEBI" id="CHEBI:17154"/>
        <dbReference type="ChEBI" id="CHEBI:29965"/>
        <dbReference type="ChEBI" id="CHEBI:57540"/>
        <dbReference type="ChEBI" id="CHEBI:142554"/>
        <dbReference type="EC" id="2.4.2.31"/>
    </reaction>
</comment>
<dbReference type="EMBL" id="CAJOBB010000513">
    <property type="protein sequence ID" value="CAF3696374.1"/>
    <property type="molecule type" value="Genomic_DNA"/>
</dbReference>
<evidence type="ECO:0000256" key="9">
    <source>
        <dbReference type="PROSITE-ProRule" id="PRU00175"/>
    </source>
</evidence>
<organism evidence="14 15">
    <name type="scientific">Adineta steineri</name>
    <dbReference type="NCBI Taxonomy" id="433720"/>
    <lineage>
        <taxon>Eukaryota</taxon>
        <taxon>Metazoa</taxon>
        <taxon>Spiralia</taxon>
        <taxon>Gnathifera</taxon>
        <taxon>Rotifera</taxon>
        <taxon>Eurotatoria</taxon>
        <taxon>Bdelloidea</taxon>
        <taxon>Adinetida</taxon>
        <taxon>Adinetidae</taxon>
        <taxon>Adineta</taxon>
    </lineage>
</organism>
<keyword evidence="5" id="KW-0479">Metal-binding</keyword>
<dbReference type="Proteomes" id="UP000663868">
    <property type="component" value="Unassembled WGS sequence"/>
</dbReference>
<dbReference type="SMART" id="SM00184">
    <property type="entry name" value="RING"/>
    <property type="match status" value="1"/>
</dbReference>
<evidence type="ECO:0000256" key="6">
    <source>
        <dbReference type="ARBA" id="ARBA00022771"/>
    </source>
</evidence>
<dbReference type="Gene3D" id="3.90.176.10">
    <property type="entry name" value="Toxin ADP-ribosyltransferase, Chain A, domain 1"/>
    <property type="match status" value="2"/>
</dbReference>
<keyword evidence="7" id="KW-0862">Zinc</keyword>
<feature type="transmembrane region" description="Helical" evidence="12">
    <location>
        <begin position="543"/>
        <end position="560"/>
    </location>
</feature>
<dbReference type="PROSITE" id="PS50089">
    <property type="entry name" value="ZF_RING_2"/>
    <property type="match status" value="1"/>
</dbReference>
<evidence type="ECO:0000313" key="15">
    <source>
        <dbReference type="Proteomes" id="UP000663868"/>
    </source>
</evidence>
<dbReference type="GO" id="GO:0106274">
    <property type="term" value="F:NAD+-protein-arginine ADP-ribosyltransferase activity"/>
    <property type="evidence" value="ECO:0007669"/>
    <property type="project" value="UniProtKB-EC"/>
</dbReference>
<dbReference type="GO" id="GO:0061630">
    <property type="term" value="F:ubiquitin protein ligase activity"/>
    <property type="evidence" value="ECO:0007669"/>
    <property type="project" value="TreeGrafter"/>
</dbReference>
<comment type="similarity">
    <text evidence="1 10">Belongs to the Arg-specific ADP-ribosyltransferase family.</text>
</comment>
<evidence type="ECO:0000256" key="12">
    <source>
        <dbReference type="SAM" id="Phobius"/>
    </source>
</evidence>
<dbReference type="Pfam" id="PF01129">
    <property type="entry name" value="ART"/>
    <property type="match status" value="2"/>
</dbReference>
<keyword evidence="12" id="KW-0812">Transmembrane</keyword>
<evidence type="ECO:0000256" key="10">
    <source>
        <dbReference type="RuleBase" id="RU361228"/>
    </source>
</evidence>
<keyword evidence="4" id="KW-0548">Nucleotidyltransferase</keyword>
<keyword evidence="6 9" id="KW-0863">Zinc-finger</keyword>
<keyword evidence="3 10" id="KW-0808">Transferase</keyword>
<evidence type="ECO:0000256" key="1">
    <source>
        <dbReference type="ARBA" id="ARBA00009558"/>
    </source>
</evidence>
<proteinExistence type="inferred from homology"/>
<dbReference type="PROSITE" id="PS00518">
    <property type="entry name" value="ZF_RING_1"/>
    <property type="match status" value="1"/>
</dbReference>
<evidence type="ECO:0000256" key="3">
    <source>
        <dbReference type="ARBA" id="ARBA00022679"/>
    </source>
</evidence>
<dbReference type="GO" id="GO:0000209">
    <property type="term" value="P:protein polyubiquitination"/>
    <property type="evidence" value="ECO:0007669"/>
    <property type="project" value="TreeGrafter"/>
</dbReference>
<dbReference type="AlphaFoldDB" id="A0A818UC91"/>
<name>A0A818UC91_9BILA</name>
<dbReference type="EC" id="2.4.2.31" evidence="10"/>
<evidence type="ECO:0000256" key="11">
    <source>
        <dbReference type="SAM" id="MobiDB-lite"/>
    </source>
</evidence>
<dbReference type="InterPro" id="IPR001841">
    <property type="entry name" value="Znf_RING"/>
</dbReference>
<dbReference type="GO" id="GO:0008270">
    <property type="term" value="F:zinc ion binding"/>
    <property type="evidence" value="ECO:0007669"/>
    <property type="project" value="UniProtKB-KW"/>
</dbReference>
<dbReference type="InterPro" id="IPR017907">
    <property type="entry name" value="Znf_RING_CS"/>
</dbReference>
<reference evidence="14" key="1">
    <citation type="submission" date="2021-02" db="EMBL/GenBank/DDBJ databases">
        <authorList>
            <person name="Nowell W R."/>
        </authorList>
    </citation>
    <scope>NUCLEOTIDE SEQUENCE</scope>
</reference>
<dbReference type="PANTHER" id="PTHR46016:SF1">
    <property type="entry name" value="RING-TYPE DOMAIN-CONTAINING PROTEIN"/>
    <property type="match status" value="1"/>
</dbReference>
<keyword evidence="10" id="KW-0520">NAD</keyword>
<dbReference type="InterPro" id="IPR000768">
    <property type="entry name" value="ART"/>
</dbReference>
<dbReference type="SUPFAM" id="SSF56399">
    <property type="entry name" value="ADP-ribosylation"/>
    <property type="match status" value="2"/>
</dbReference>
<protein>
    <recommendedName>
        <fullName evidence="10">NAD(P)(+)--arginine ADP-ribosyltransferase</fullName>
        <ecNumber evidence="10">2.4.2.31</ecNumber>
    </recommendedName>
    <alternativeName>
        <fullName evidence="10">Mono(ADP-ribosyl)transferase</fullName>
    </alternativeName>
</protein>
<dbReference type="SUPFAM" id="SSF57850">
    <property type="entry name" value="RING/U-box"/>
    <property type="match status" value="1"/>
</dbReference>
<dbReference type="InterPro" id="IPR013083">
    <property type="entry name" value="Znf_RING/FYVE/PHD"/>
</dbReference>
<evidence type="ECO:0000256" key="4">
    <source>
        <dbReference type="ARBA" id="ARBA00022695"/>
    </source>
</evidence>
<feature type="compositionally biased region" description="Basic and acidic residues" evidence="11">
    <location>
        <begin position="13"/>
        <end position="27"/>
    </location>
</feature>
<evidence type="ECO:0000256" key="5">
    <source>
        <dbReference type="ARBA" id="ARBA00022723"/>
    </source>
</evidence>
<evidence type="ECO:0000256" key="7">
    <source>
        <dbReference type="ARBA" id="ARBA00022833"/>
    </source>
</evidence>
<dbReference type="Gene3D" id="3.30.40.10">
    <property type="entry name" value="Zinc/RING finger domain, C3HC4 (zinc finger)"/>
    <property type="match status" value="1"/>
</dbReference>
<gene>
    <name evidence="14" type="ORF">KXQ929_LOCUS10723</name>
</gene>
<evidence type="ECO:0000259" key="13">
    <source>
        <dbReference type="PROSITE" id="PS50089"/>
    </source>
</evidence>
<evidence type="ECO:0000256" key="8">
    <source>
        <dbReference type="ARBA" id="ARBA00047597"/>
    </source>
</evidence>
<feature type="domain" description="RING-type" evidence="13">
    <location>
        <begin position="389"/>
        <end position="427"/>
    </location>
</feature>
<dbReference type="Pfam" id="PF13639">
    <property type="entry name" value="zf-RING_2"/>
    <property type="match status" value="1"/>
</dbReference>
<keyword evidence="2 10" id="KW-0328">Glycosyltransferase</keyword>
<accession>A0A818UC91</accession>